<evidence type="ECO:0000256" key="3">
    <source>
        <dbReference type="ARBA" id="ARBA00023125"/>
    </source>
</evidence>
<dbReference type="PROSITE" id="PS50931">
    <property type="entry name" value="HTH_LYSR"/>
    <property type="match status" value="1"/>
</dbReference>
<dbReference type="PANTHER" id="PTHR30537:SF79">
    <property type="entry name" value="TRANSCRIPTIONAL REGULATOR-RELATED"/>
    <property type="match status" value="1"/>
</dbReference>
<dbReference type="PANTHER" id="PTHR30537">
    <property type="entry name" value="HTH-TYPE TRANSCRIPTIONAL REGULATOR"/>
    <property type="match status" value="1"/>
</dbReference>
<feature type="region of interest" description="Disordered" evidence="5">
    <location>
        <begin position="323"/>
        <end position="346"/>
    </location>
</feature>
<gene>
    <name evidence="7" type="ORF">DJ019_12500</name>
</gene>
<comment type="similarity">
    <text evidence="1">Belongs to the LysR transcriptional regulatory family.</text>
</comment>
<reference evidence="7 8" key="1">
    <citation type="submission" date="2018-05" db="EMBL/GenBank/DDBJ databases">
        <authorList>
            <person name="Lanie J.A."/>
            <person name="Ng W.-L."/>
            <person name="Kazmierczak K.M."/>
            <person name="Andrzejewski T.M."/>
            <person name="Davidsen T.M."/>
            <person name="Wayne K.J."/>
            <person name="Tettelin H."/>
            <person name="Glass J.I."/>
            <person name="Rusch D."/>
            <person name="Podicherti R."/>
            <person name="Tsui H.-C.T."/>
            <person name="Winkler M.E."/>
        </authorList>
    </citation>
    <scope>NUCLEOTIDE SEQUENCE [LARGE SCALE GENOMIC DNA]</scope>
    <source>
        <strain evidence="7 8">BUT-10</strain>
    </source>
</reference>
<dbReference type="AlphaFoldDB" id="A0A328BDW0"/>
<keyword evidence="3" id="KW-0238">DNA-binding</keyword>
<dbReference type="Pfam" id="PF00126">
    <property type="entry name" value="HTH_1"/>
    <property type="match status" value="1"/>
</dbReference>
<dbReference type="InterPro" id="IPR000847">
    <property type="entry name" value="LysR_HTH_N"/>
</dbReference>
<evidence type="ECO:0000256" key="5">
    <source>
        <dbReference type="SAM" id="MobiDB-lite"/>
    </source>
</evidence>
<dbReference type="InterPro" id="IPR005119">
    <property type="entry name" value="LysR_subst-bd"/>
</dbReference>
<organism evidence="7 8">
    <name type="scientific">Phenylobacterium kunshanense</name>
    <dbReference type="NCBI Taxonomy" id="1445034"/>
    <lineage>
        <taxon>Bacteria</taxon>
        <taxon>Pseudomonadati</taxon>
        <taxon>Pseudomonadota</taxon>
        <taxon>Alphaproteobacteria</taxon>
        <taxon>Caulobacterales</taxon>
        <taxon>Caulobacteraceae</taxon>
        <taxon>Phenylobacterium</taxon>
    </lineage>
</organism>
<keyword evidence="4" id="KW-0804">Transcription</keyword>
<dbReference type="SUPFAM" id="SSF46785">
    <property type="entry name" value="Winged helix' DNA-binding domain"/>
    <property type="match status" value="1"/>
</dbReference>
<dbReference type="SUPFAM" id="SSF53850">
    <property type="entry name" value="Periplasmic binding protein-like II"/>
    <property type="match status" value="1"/>
</dbReference>
<comment type="caution">
    <text evidence="7">The sequence shown here is derived from an EMBL/GenBank/DDBJ whole genome shotgun (WGS) entry which is preliminary data.</text>
</comment>
<evidence type="ECO:0000256" key="4">
    <source>
        <dbReference type="ARBA" id="ARBA00023163"/>
    </source>
</evidence>
<evidence type="ECO:0000313" key="7">
    <source>
        <dbReference type="EMBL" id="RAK64835.1"/>
    </source>
</evidence>
<dbReference type="FunFam" id="1.10.10.10:FF:000001">
    <property type="entry name" value="LysR family transcriptional regulator"/>
    <property type="match status" value="1"/>
</dbReference>
<evidence type="ECO:0000259" key="6">
    <source>
        <dbReference type="PROSITE" id="PS50931"/>
    </source>
</evidence>
<dbReference type="OrthoDB" id="9813056at2"/>
<keyword evidence="2" id="KW-0805">Transcription regulation</keyword>
<dbReference type="Gene3D" id="1.10.10.10">
    <property type="entry name" value="Winged helix-like DNA-binding domain superfamily/Winged helix DNA-binding domain"/>
    <property type="match status" value="1"/>
</dbReference>
<proteinExistence type="inferred from homology"/>
<dbReference type="RefSeq" id="WP_111276373.1">
    <property type="nucleotide sequence ID" value="NZ_QFYS01000005.1"/>
</dbReference>
<dbReference type="Pfam" id="PF03466">
    <property type="entry name" value="LysR_substrate"/>
    <property type="match status" value="1"/>
</dbReference>
<dbReference type="GO" id="GO:0006351">
    <property type="term" value="P:DNA-templated transcription"/>
    <property type="evidence" value="ECO:0007669"/>
    <property type="project" value="TreeGrafter"/>
</dbReference>
<evidence type="ECO:0000256" key="1">
    <source>
        <dbReference type="ARBA" id="ARBA00009437"/>
    </source>
</evidence>
<dbReference type="GO" id="GO:0003700">
    <property type="term" value="F:DNA-binding transcription factor activity"/>
    <property type="evidence" value="ECO:0007669"/>
    <property type="project" value="InterPro"/>
</dbReference>
<evidence type="ECO:0000313" key="8">
    <source>
        <dbReference type="Proteomes" id="UP000249524"/>
    </source>
</evidence>
<feature type="domain" description="HTH lysR-type" evidence="6">
    <location>
        <begin position="35"/>
        <end position="92"/>
    </location>
</feature>
<protein>
    <recommendedName>
        <fullName evidence="6">HTH lysR-type domain-containing protein</fullName>
    </recommendedName>
</protein>
<dbReference type="InterPro" id="IPR058163">
    <property type="entry name" value="LysR-type_TF_proteobact-type"/>
</dbReference>
<evidence type="ECO:0000256" key="2">
    <source>
        <dbReference type="ARBA" id="ARBA00023015"/>
    </source>
</evidence>
<dbReference type="InterPro" id="IPR036388">
    <property type="entry name" value="WH-like_DNA-bd_sf"/>
</dbReference>
<dbReference type="Proteomes" id="UP000249524">
    <property type="component" value="Unassembled WGS sequence"/>
</dbReference>
<dbReference type="Gene3D" id="3.40.190.10">
    <property type="entry name" value="Periplasmic binding protein-like II"/>
    <property type="match status" value="2"/>
</dbReference>
<dbReference type="GO" id="GO:0043565">
    <property type="term" value="F:sequence-specific DNA binding"/>
    <property type="evidence" value="ECO:0007669"/>
    <property type="project" value="TreeGrafter"/>
</dbReference>
<sequence length="346" mass="36988">MGRKMSAANSAIQRNSAMTAFGFSDAHAMAMPSNLSWDGLRIFLACARHASFTRAAAELCMSVSAVSYQMAALEQRLGAALFRRTARGVVLTPEGERLAPTAEAMADTLASGLRSFRSTGTDLVVTAIGDVGVYWLMPRLAAFSRTHPEIRVTLETSSDLSAPSRGAFDLALRHGDGQWPGLDAHRLTGWRLQPMATPAVAVELSGRPWLETARLHGIDARWWGLWSETAGQPLKSGADLCLWETQLLVAQATLSGLGVGLLSPFAMHDELESGALVPLSGVSLKHTSAHWLAVPHGRGQEPAIEKLVSHCIACAHETGHVAAHHASDRSAGSDGPPPRRRFRPSA</sequence>
<accession>A0A328BDW0</accession>
<dbReference type="InterPro" id="IPR036390">
    <property type="entry name" value="WH_DNA-bd_sf"/>
</dbReference>
<keyword evidence="8" id="KW-1185">Reference proteome</keyword>
<name>A0A328BDW0_9CAUL</name>
<dbReference type="EMBL" id="QFYS01000005">
    <property type="protein sequence ID" value="RAK64835.1"/>
    <property type="molecule type" value="Genomic_DNA"/>
</dbReference>